<dbReference type="AlphaFoldDB" id="A0AAV5QSJ1"/>
<comment type="caution">
    <text evidence="3">The sequence shown here is derived from an EMBL/GenBank/DDBJ whole genome shotgun (WGS) entry which is preliminary data.</text>
</comment>
<feature type="compositionally biased region" description="Basic residues" evidence="1">
    <location>
        <begin position="104"/>
        <end position="117"/>
    </location>
</feature>
<sequence>MLRASNARLCKARLFKNSGVGVRSQLIQRRGFIWRSSYVYFRIKQDSTTSNGYNTRTKNKNYNKDGQRNSQSEHDENLDDYEIDFITLTRKPCKRSGGEINATKKNKNSKKGHKSAVKRSDEEKNEKINKVLENLQKNRKSSKECLNDTAASSYISVGKSTTKQTSENFMRPFIERNLRNNEKYNADADKVGGLSTNETPNSPEKSDSLFNVRKLKSNVDDIDDVLVVSFKNSPKSKQNAKITPESSGDIMTDSTTKDKDSRKTNKRSESKVKRSGSKHVQFDDVAMDKKDTADQVNELNKNPGIGAVESNVANFDRHHESAACYHVAHEKHHDEDIQEKIRKPDAKLLGEDGDPKLAGNPVDIVQEKTDDGIQNKANKNGNTDSKLPEDKTVDIQNMKEEINNTNADHKKRPIKFDDIELDKVNVGTTPSNKHLGTEARYTDELAYAKLFENLSPYEGPKVNDMEEVMNMLTKPKHIVMNATHKDNNDTSQDKNVIPSDENYQKLEAIFSSPQNVALLENILYNIKETKRREREARFRELSAYEWSRNKVLHPDSIFTNGQIFGGRSGNNGIDGYFDSFTNFNDRGLTKAELFPSARESINSTINVESEPTQDTSSSKFGKFLKKFVISSFTAIGAGFVGLVVLDVTYPELLNTSNVKNGNLKKYELTERGFEKVES</sequence>
<feature type="compositionally biased region" description="Polar residues" evidence="1">
    <location>
        <begin position="375"/>
        <end position="385"/>
    </location>
</feature>
<feature type="compositionally biased region" description="Polar residues" evidence="1">
    <location>
        <begin position="194"/>
        <end position="203"/>
    </location>
</feature>
<feature type="transmembrane region" description="Helical" evidence="2">
    <location>
        <begin position="627"/>
        <end position="645"/>
    </location>
</feature>
<protein>
    <submittedName>
        <fullName evidence="3">Uncharacterized protein</fullName>
    </submittedName>
</protein>
<keyword evidence="4" id="KW-1185">Reference proteome</keyword>
<accession>A0AAV5QSJ1</accession>
<dbReference type="GeneID" id="90075083"/>
<dbReference type="Proteomes" id="UP001360560">
    <property type="component" value="Unassembled WGS sequence"/>
</dbReference>
<dbReference type="RefSeq" id="XP_064854104.1">
    <property type="nucleotide sequence ID" value="XM_064998032.1"/>
</dbReference>
<feature type="compositionally biased region" description="Basic and acidic residues" evidence="1">
    <location>
        <begin position="62"/>
        <end position="75"/>
    </location>
</feature>
<evidence type="ECO:0000256" key="1">
    <source>
        <dbReference type="SAM" id="MobiDB-lite"/>
    </source>
</evidence>
<name>A0AAV5QSJ1_9ASCO</name>
<keyword evidence="2" id="KW-0472">Membrane</keyword>
<feature type="compositionally biased region" description="Polar residues" evidence="1">
    <location>
        <begin position="233"/>
        <end position="246"/>
    </location>
</feature>
<feature type="region of interest" description="Disordered" evidence="1">
    <location>
        <begin position="96"/>
        <end position="125"/>
    </location>
</feature>
<reference evidence="3 4" key="1">
    <citation type="journal article" date="2023" name="Elife">
        <title>Identification of key yeast species and microbe-microbe interactions impacting larval growth of Drosophila in the wild.</title>
        <authorList>
            <person name="Mure A."/>
            <person name="Sugiura Y."/>
            <person name="Maeda R."/>
            <person name="Honda K."/>
            <person name="Sakurai N."/>
            <person name="Takahashi Y."/>
            <person name="Watada M."/>
            <person name="Katoh T."/>
            <person name="Gotoh A."/>
            <person name="Gotoh Y."/>
            <person name="Taniguchi I."/>
            <person name="Nakamura K."/>
            <person name="Hayashi T."/>
            <person name="Katayama T."/>
            <person name="Uemura T."/>
            <person name="Hattori Y."/>
        </authorList>
    </citation>
    <scope>NUCLEOTIDE SEQUENCE [LARGE SCALE GENOMIC DNA]</scope>
    <source>
        <strain evidence="3 4">SC-9</strain>
    </source>
</reference>
<feature type="region of interest" description="Disordered" evidence="1">
    <location>
        <begin position="180"/>
        <end position="210"/>
    </location>
</feature>
<dbReference type="EMBL" id="BTFZ01000011">
    <property type="protein sequence ID" value="GMM37108.1"/>
    <property type="molecule type" value="Genomic_DNA"/>
</dbReference>
<organism evidence="3 4">
    <name type="scientific">Saccharomycopsis crataegensis</name>
    <dbReference type="NCBI Taxonomy" id="43959"/>
    <lineage>
        <taxon>Eukaryota</taxon>
        <taxon>Fungi</taxon>
        <taxon>Dikarya</taxon>
        <taxon>Ascomycota</taxon>
        <taxon>Saccharomycotina</taxon>
        <taxon>Saccharomycetes</taxon>
        <taxon>Saccharomycopsidaceae</taxon>
        <taxon>Saccharomycopsis</taxon>
    </lineage>
</organism>
<gene>
    <name evidence="3" type="ORF">DASC09_044330</name>
</gene>
<feature type="compositionally biased region" description="Basic and acidic residues" evidence="1">
    <location>
        <begin position="255"/>
        <end position="272"/>
    </location>
</feature>
<keyword evidence="2" id="KW-1133">Transmembrane helix</keyword>
<feature type="compositionally biased region" description="Basic and acidic residues" evidence="1">
    <location>
        <begin position="180"/>
        <end position="190"/>
    </location>
</feature>
<evidence type="ECO:0000313" key="4">
    <source>
        <dbReference type="Proteomes" id="UP001360560"/>
    </source>
</evidence>
<keyword evidence="2" id="KW-0812">Transmembrane</keyword>
<feature type="region of interest" description="Disordered" evidence="1">
    <location>
        <begin position="366"/>
        <end position="389"/>
    </location>
</feature>
<evidence type="ECO:0000313" key="3">
    <source>
        <dbReference type="EMBL" id="GMM37108.1"/>
    </source>
</evidence>
<feature type="region of interest" description="Disordered" evidence="1">
    <location>
        <begin position="49"/>
        <end position="76"/>
    </location>
</feature>
<proteinExistence type="predicted"/>
<evidence type="ECO:0000256" key="2">
    <source>
        <dbReference type="SAM" id="Phobius"/>
    </source>
</evidence>
<feature type="region of interest" description="Disordered" evidence="1">
    <location>
        <begin position="233"/>
        <end position="281"/>
    </location>
</feature>